<feature type="region of interest" description="Disordered" evidence="1">
    <location>
        <begin position="105"/>
        <end position="130"/>
    </location>
</feature>
<gene>
    <name evidence="2" type="ORF">NVIE_002220</name>
</gene>
<evidence type="ECO:0000256" key="1">
    <source>
        <dbReference type="SAM" id="MobiDB-lite"/>
    </source>
</evidence>
<name>A0A060HML7_9ARCH</name>
<proteinExistence type="predicted"/>
<reference evidence="2 3" key="1">
    <citation type="journal article" date="2014" name="Int. J. Syst. Evol. Microbiol.">
        <title>Nitrososphaera viennensis gen. nov., sp. nov., an aerobic and mesophilic, ammonia-oxidizing archaeon from soil and a member of the archaeal phylum Thaumarchaeota.</title>
        <authorList>
            <person name="Stieglmeier M."/>
            <person name="Klingl A."/>
            <person name="Alves R.J."/>
            <person name="Rittmann S.K."/>
            <person name="Melcher M."/>
            <person name="Leisch N."/>
            <person name="Schleper C."/>
        </authorList>
    </citation>
    <scope>NUCLEOTIDE SEQUENCE [LARGE SCALE GENOMIC DNA]</scope>
    <source>
        <strain evidence="2">EN76</strain>
    </source>
</reference>
<dbReference type="STRING" id="926571.NVIE_002220"/>
<dbReference type="Pfam" id="PF09826">
    <property type="entry name" value="Beta_propel"/>
    <property type="match status" value="1"/>
</dbReference>
<evidence type="ECO:0000313" key="2">
    <source>
        <dbReference type="EMBL" id="AIC14407.1"/>
    </source>
</evidence>
<organism evidence="2 3">
    <name type="scientific">Nitrososphaera viennensis EN76</name>
    <dbReference type="NCBI Taxonomy" id="926571"/>
    <lineage>
        <taxon>Archaea</taxon>
        <taxon>Nitrososphaerota</taxon>
        <taxon>Nitrososphaeria</taxon>
        <taxon>Nitrososphaerales</taxon>
        <taxon>Nitrososphaeraceae</taxon>
        <taxon>Nitrososphaera</taxon>
    </lineage>
</organism>
<accession>A0A060HML7</accession>
<dbReference type="HOGENOM" id="CLU_015706_0_0_2"/>
<evidence type="ECO:0000313" key="3">
    <source>
        <dbReference type="Proteomes" id="UP000027093"/>
    </source>
</evidence>
<dbReference type="KEGG" id="nvn:NVIE_002220"/>
<dbReference type="InterPro" id="IPR019198">
    <property type="entry name" value="Beta_propeller_containing"/>
</dbReference>
<keyword evidence="3" id="KW-1185">Reference proteome</keyword>
<protein>
    <submittedName>
        <fullName evidence="2">Beta propeller domain containing protein</fullName>
    </submittedName>
</protein>
<dbReference type="EMBL" id="CP007536">
    <property type="protein sequence ID" value="AIC14407.1"/>
    <property type="molecule type" value="Genomic_DNA"/>
</dbReference>
<sequence>MYGMAGIGIAAAIGFVLVLGSIGGNIATRGGPGPTTFVGGNGTTATTGIPPVFTVAPTQNIAKFSSVDELRAFLTNVEASRNAFSTAQTGIPENFSKFNLGATADSDARTTAPPAPGAVMGPSSASGEAATFTENGQRTGVFSGTNNQVAGVDEPDFVKNDGKYAYVLSGDKLTISDVYPPENATIVAKVGLDIKNGQYLQEMFLNNDTLVVFYTEYAQDYVIPQYEFAPQPVYTPKTHALVLDVSDRANPKTVHDYVVSGTYHDARMIGDRVYLVTASDLYSYRQPLVPKITESSRTVVAPDIYYFQNPEPYYNFNTVTSIGLSDKDDIDSKTFMMNPASTLYVSQDNIYIAYPKYLPYNYYEQSSRDRFFKAVVPLLPQDAQAKVRAVDADTSVPASDKWDRIARILEDTYNGMSESEKTQLFDKIQKSLADYDAQAQKDATKTVIHRIAIGPNGEIDYGARGEVPGRLLNQFSMDESGDRFRVATTVEYYSPYGQGLYSNVYVLDKESMQTVGKLEQIQPGETMYSTRFIGDRLYLVTFQRIDPFFVIDLSEDTPKVLGELKLPGYSTYLHPYDEDHVIGIGKDTKDNGYGGITQTGVKLALFDVSDVANPKLVDDYVIPGQGTDSEVLWDHKALLFSKEEPNVLSIPVNTYDAEGKYAPDGRYIPPKVWRGFYVFGVSPDSGIALKGTVEHSSNATDPYYNYYYGMQVSRSFYIGDVLYTVSAGNLIKMNDIDTLADLGQLQIGSTGDVIKYPVPLDAPPKQ</sequence>
<dbReference type="Proteomes" id="UP000027093">
    <property type="component" value="Chromosome"/>
</dbReference>
<dbReference type="AlphaFoldDB" id="A0A060HML7"/>